<name>A0A367FQW4_9ACTN</name>
<evidence type="ECO:0000313" key="2">
    <source>
        <dbReference type="EMBL" id="RCG32005.1"/>
    </source>
</evidence>
<protein>
    <submittedName>
        <fullName evidence="2">Uncharacterized protein</fullName>
    </submittedName>
</protein>
<sequence length="59" mass="5882">MSNLSLALCGAGVIIAALAATAYAIRRTSIAAPTRIVGVVLAMAVVIGSIPALLDFLSI</sequence>
<evidence type="ECO:0000313" key="3">
    <source>
        <dbReference type="Proteomes" id="UP000253094"/>
    </source>
</evidence>
<proteinExistence type="predicted"/>
<dbReference type="AlphaFoldDB" id="A0A367FQW4"/>
<evidence type="ECO:0000256" key="1">
    <source>
        <dbReference type="SAM" id="Phobius"/>
    </source>
</evidence>
<comment type="caution">
    <text evidence="2">The sequence shown here is derived from an EMBL/GenBank/DDBJ whole genome shotgun (WGS) entry which is preliminary data.</text>
</comment>
<keyword evidence="1" id="KW-1133">Transmembrane helix</keyword>
<keyword evidence="1" id="KW-0472">Membrane</keyword>
<dbReference type="RefSeq" id="WP_114027620.1">
    <property type="nucleotide sequence ID" value="NZ_QOIL01000003.1"/>
</dbReference>
<dbReference type="EMBL" id="QOIL01000003">
    <property type="protein sequence ID" value="RCG32005.1"/>
    <property type="molecule type" value="Genomic_DNA"/>
</dbReference>
<feature type="transmembrane region" description="Helical" evidence="1">
    <location>
        <begin position="34"/>
        <end position="57"/>
    </location>
</feature>
<accession>A0A367FQW4</accession>
<organism evidence="2 3">
    <name type="scientific">Sphaerisporangium album</name>
    <dbReference type="NCBI Taxonomy" id="509200"/>
    <lineage>
        <taxon>Bacteria</taxon>
        <taxon>Bacillati</taxon>
        <taxon>Actinomycetota</taxon>
        <taxon>Actinomycetes</taxon>
        <taxon>Streptosporangiales</taxon>
        <taxon>Streptosporangiaceae</taxon>
        <taxon>Sphaerisporangium</taxon>
    </lineage>
</organism>
<reference evidence="2 3" key="1">
    <citation type="submission" date="2018-06" db="EMBL/GenBank/DDBJ databases">
        <title>Sphaerisporangium craniellae sp. nov., isolated from a marine sponge in the South China Sea.</title>
        <authorList>
            <person name="Li L."/>
        </authorList>
    </citation>
    <scope>NUCLEOTIDE SEQUENCE [LARGE SCALE GENOMIC DNA]</scope>
    <source>
        <strain evidence="2 3">CCTCC AA 208026</strain>
    </source>
</reference>
<keyword evidence="3" id="KW-1185">Reference proteome</keyword>
<keyword evidence="1" id="KW-0812">Transmembrane</keyword>
<gene>
    <name evidence="2" type="ORF">DQ384_05545</name>
</gene>
<dbReference type="Proteomes" id="UP000253094">
    <property type="component" value="Unassembled WGS sequence"/>
</dbReference>